<evidence type="ECO:0000259" key="1">
    <source>
        <dbReference type="Pfam" id="PF13090"/>
    </source>
</evidence>
<dbReference type="SUPFAM" id="SSF56024">
    <property type="entry name" value="Phospholipase D/nuclease"/>
    <property type="match status" value="1"/>
</dbReference>
<evidence type="ECO:0000313" key="2">
    <source>
        <dbReference type="EMBL" id="EHM40598.1"/>
    </source>
</evidence>
<dbReference type="Gene3D" id="3.30.870.10">
    <property type="entry name" value="Endonuclease Chain A"/>
    <property type="match status" value="1"/>
</dbReference>
<dbReference type="PANTHER" id="PTHR30218:SF0">
    <property type="entry name" value="POLYPHOSPHATE KINASE"/>
    <property type="match status" value="1"/>
</dbReference>
<evidence type="ECO:0000313" key="3">
    <source>
        <dbReference type="Proteomes" id="UP000005481"/>
    </source>
</evidence>
<dbReference type="Pfam" id="PF13090">
    <property type="entry name" value="PP_kinase_C"/>
    <property type="match status" value="1"/>
</dbReference>
<protein>
    <recommendedName>
        <fullName evidence="1">Polyphosphate kinase C-terminal domain-containing protein</fullName>
    </recommendedName>
</protein>
<dbReference type="PANTHER" id="PTHR30218">
    <property type="entry name" value="POLYPHOSPHATE KINASE"/>
    <property type="match status" value="1"/>
</dbReference>
<name>G9YHP2_9FIRM</name>
<dbReference type="PATRIC" id="fig|861450.3.peg.1094"/>
<dbReference type="EMBL" id="AGCJ01000044">
    <property type="protein sequence ID" value="EHM40598.1"/>
    <property type="molecule type" value="Genomic_DNA"/>
</dbReference>
<sequence length="157" mass="17749">MNSLVDKKVINRLYEASQAGVVIRLIIRGICVLRPGLAGVSENITVHSIVGRFLEHSRLFYFYNNGEEDVFLSSADWMPRNLNERIELLVPIEYGPHKERIKEILRLNYEDNVNGHVMNSDGTYTLLDALTTDGAIDAQAAFQKEAETREGPVETEN</sequence>
<keyword evidence="3" id="KW-1185">Reference proteome</keyword>
<dbReference type="GO" id="GO:0008976">
    <property type="term" value="F:polyphosphate kinase activity"/>
    <property type="evidence" value="ECO:0007669"/>
    <property type="project" value="InterPro"/>
</dbReference>
<dbReference type="InterPro" id="IPR025200">
    <property type="entry name" value="PPK_C_dom2"/>
</dbReference>
<dbReference type="InterPro" id="IPR003414">
    <property type="entry name" value="PP_kinase"/>
</dbReference>
<dbReference type="AlphaFoldDB" id="G9YHP2"/>
<gene>
    <name evidence="2" type="ORF">HMPREF0080_01176</name>
</gene>
<reference evidence="2 3" key="1">
    <citation type="submission" date="2011-08" db="EMBL/GenBank/DDBJ databases">
        <authorList>
            <person name="Weinstock G."/>
            <person name="Sodergren E."/>
            <person name="Clifton S."/>
            <person name="Fulton L."/>
            <person name="Fulton B."/>
            <person name="Courtney L."/>
            <person name="Fronick C."/>
            <person name="Harrison M."/>
            <person name="Strong C."/>
            <person name="Farmer C."/>
            <person name="Delahaunty K."/>
            <person name="Markovic C."/>
            <person name="Hall O."/>
            <person name="Minx P."/>
            <person name="Tomlinson C."/>
            <person name="Mitreva M."/>
            <person name="Hou S."/>
            <person name="Chen J."/>
            <person name="Wollam A."/>
            <person name="Pepin K.H."/>
            <person name="Johnson M."/>
            <person name="Bhonagiri V."/>
            <person name="Zhang X."/>
            <person name="Suruliraj S."/>
            <person name="Warren W."/>
            <person name="Chinwalla A."/>
            <person name="Mardis E.R."/>
            <person name="Wilson R.K."/>
        </authorList>
    </citation>
    <scope>NUCLEOTIDE SEQUENCE [LARGE SCALE GENOMIC DNA]</scope>
    <source>
        <strain evidence="2 3">F0357</strain>
    </source>
</reference>
<dbReference type="GO" id="GO:0006799">
    <property type="term" value="P:polyphosphate biosynthetic process"/>
    <property type="evidence" value="ECO:0007669"/>
    <property type="project" value="InterPro"/>
</dbReference>
<dbReference type="HOGENOM" id="CLU_122321_0_0_9"/>
<comment type="caution">
    <text evidence="2">The sequence shown here is derived from an EMBL/GenBank/DDBJ whole genome shotgun (WGS) entry which is preliminary data.</text>
</comment>
<dbReference type="GO" id="GO:0009358">
    <property type="term" value="C:polyphosphate kinase complex"/>
    <property type="evidence" value="ECO:0007669"/>
    <property type="project" value="InterPro"/>
</dbReference>
<dbReference type="Proteomes" id="UP000005481">
    <property type="component" value="Unassembled WGS sequence"/>
</dbReference>
<dbReference type="eggNOG" id="COG0855">
    <property type="taxonomic scope" value="Bacteria"/>
</dbReference>
<organism evidence="2 3">
    <name type="scientific">Anaeroglobus geminatus F0357</name>
    <dbReference type="NCBI Taxonomy" id="861450"/>
    <lineage>
        <taxon>Bacteria</taxon>
        <taxon>Bacillati</taxon>
        <taxon>Bacillota</taxon>
        <taxon>Negativicutes</taxon>
        <taxon>Veillonellales</taxon>
        <taxon>Veillonellaceae</taxon>
        <taxon>Anaeroglobus</taxon>
    </lineage>
</organism>
<feature type="domain" description="Polyphosphate kinase C-terminal" evidence="1">
    <location>
        <begin position="1"/>
        <end position="138"/>
    </location>
</feature>
<proteinExistence type="predicted"/>
<accession>G9YHP2</accession>
<dbReference type="STRING" id="861450.HMPREF0080_01176"/>